<dbReference type="InterPro" id="IPR003018">
    <property type="entry name" value="GAF"/>
</dbReference>
<keyword evidence="2" id="KW-0716">Sensory transduction</keyword>
<evidence type="ECO:0000256" key="4">
    <source>
        <dbReference type="ARBA" id="ARBA00023170"/>
    </source>
</evidence>
<dbReference type="SUPFAM" id="SSF55781">
    <property type="entry name" value="GAF domain-like"/>
    <property type="match status" value="2"/>
</dbReference>
<dbReference type="InterPro" id="IPR001294">
    <property type="entry name" value="Phytochrome"/>
</dbReference>
<evidence type="ECO:0000256" key="3">
    <source>
        <dbReference type="ARBA" id="ARBA00022991"/>
    </source>
</evidence>
<name>A0A0V7ZBZ2_9CYAN</name>
<evidence type="ECO:0000313" key="6">
    <source>
        <dbReference type="EMBL" id="KST62024.1"/>
    </source>
</evidence>
<dbReference type="RefSeq" id="WP_058184824.1">
    <property type="nucleotide sequence ID" value="NZ_LMTZ01000165.1"/>
</dbReference>
<dbReference type="OrthoDB" id="9778628at2"/>
<evidence type="ECO:0000256" key="1">
    <source>
        <dbReference type="ARBA" id="ARBA00022543"/>
    </source>
</evidence>
<dbReference type="InterPro" id="IPR013515">
    <property type="entry name" value="Phytochrome_cen-reg"/>
</dbReference>
<dbReference type="GO" id="GO:0009881">
    <property type="term" value="F:photoreceptor activity"/>
    <property type="evidence" value="ECO:0007669"/>
    <property type="project" value="UniProtKB-KW"/>
</dbReference>
<keyword evidence="1" id="KW-0600">Photoreceptor protein</keyword>
<dbReference type="PRINTS" id="PR01033">
    <property type="entry name" value="PHYTOCHROME"/>
</dbReference>
<organism evidence="6 7">
    <name type="scientific">Mastigocoleus testarum BC008</name>
    <dbReference type="NCBI Taxonomy" id="371196"/>
    <lineage>
        <taxon>Bacteria</taxon>
        <taxon>Bacillati</taxon>
        <taxon>Cyanobacteriota</taxon>
        <taxon>Cyanophyceae</taxon>
        <taxon>Nostocales</taxon>
        <taxon>Hapalosiphonaceae</taxon>
        <taxon>Mastigocoleus</taxon>
    </lineage>
</organism>
<evidence type="ECO:0000259" key="5">
    <source>
        <dbReference type="PROSITE" id="PS50046"/>
    </source>
</evidence>
<dbReference type="Pfam" id="PF00360">
    <property type="entry name" value="PHY"/>
    <property type="match status" value="1"/>
</dbReference>
<comment type="caution">
    <text evidence="6">The sequence shown here is derived from an EMBL/GenBank/DDBJ whole genome shotgun (WGS) entry which is preliminary data.</text>
</comment>
<dbReference type="GO" id="GO:0006355">
    <property type="term" value="P:regulation of DNA-templated transcription"/>
    <property type="evidence" value="ECO:0007669"/>
    <property type="project" value="InterPro"/>
</dbReference>
<dbReference type="AlphaFoldDB" id="A0A0V7ZBZ2"/>
<dbReference type="GO" id="GO:0009584">
    <property type="term" value="P:detection of visible light"/>
    <property type="evidence" value="ECO:0007669"/>
    <property type="project" value="InterPro"/>
</dbReference>
<keyword evidence="4" id="KW-0675">Receptor</keyword>
<evidence type="ECO:0000313" key="7">
    <source>
        <dbReference type="Proteomes" id="UP000053372"/>
    </source>
</evidence>
<proteinExistence type="predicted"/>
<keyword evidence="3" id="KW-0157">Chromophore</keyword>
<dbReference type="InterPro" id="IPR016132">
    <property type="entry name" value="Phyto_chromo_attachment"/>
</dbReference>
<accession>A0A0V7ZBZ2</accession>
<dbReference type="Pfam" id="PF01590">
    <property type="entry name" value="GAF"/>
    <property type="match status" value="1"/>
</dbReference>
<feature type="domain" description="Phytochrome chromophore attachment site" evidence="5">
    <location>
        <begin position="23"/>
        <end position="182"/>
    </location>
</feature>
<keyword evidence="7" id="KW-1185">Reference proteome</keyword>
<sequence>MQQNIKQTDVLRRITKYIRQNLELQVILTAAAADLRSFLGMDRVKVCKFNPDGSGQVIAESVDDNCLPAMLGLHFPGDEIPAETRELYVKVRVRSIVNVDTKEIAQSAVYDLETTEIVPEEIRYRPVDPCHLEYLTAIGVKSSLVLPIIHDEKLWGLLACHHSQPRVISESDLELVQMLVDQISIAIVQSNLLSQMPEKAARDSSLRHIVTLLHSLSTVELQPALAQAIVAFGGSGGRLCIREKKQSNYPEDFISCLSSSNYLKVYTYGKQPVMPELAKYKLMEQYSIWQERYKFGNYDDIWAISDIYQVHGLRFLQVAFQGSKVRSILMIPLHHRQKLLGYLSIFRNKVEEETVWAGEFDSDQRQLYPRQSLNAWREYNKTPISQWSTEEIQLANEVGKQFSFAIHEYQLQQDLHKQTNHLQRSIQKQETLVRALTKMRQISQSRF</sequence>
<protein>
    <recommendedName>
        <fullName evidence="5">Phytochrome chromophore attachment site domain-containing protein</fullName>
    </recommendedName>
</protein>
<gene>
    <name evidence="6" type="ORF">BC008_08305</name>
</gene>
<dbReference type="SMART" id="SM00065">
    <property type="entry name" value="GAF"/>
    <property type="match status" value="2"/>
</dbReference>
<evidence type="ECO:0000256" key="2">
    <source>
        <dbReference type="ARBA" id="ARBA00022606"/>
    </source>
</evidence>
<dbReference type="EMBL" id="LMTZ01000165">
    <property type="protein sequence ID" value="KST62024.1"/>
    <property type="molecule type" value="Genomic_DNA"/>
</dbReference>
<dbReference type="Gene3D" id="3.30.450.40">
    <property type="match status" value="2"/>
</dbReference>
<dbReference type="InterPro" id="IPR029016">
    <property type="entry name" value="GAF-like_dom_sf"/>
</dbReference>
<reference evidence="6 7" key="1">
    <citation type="journal article" date="2015" name="Genome Announc.">
        <title>Draft Genome of the Euendolithic (true boring) Cyanobacterium Mastigocoleus testarum strain BC008.</title>
        <authorList>
            <person name="Guida B.S."/>
            <person name="Garcia-Pichel F."/>
        </authorList>
    </citation>
    <scope>NUCLEOTIDE SEQUENCE [LARGE SCALE GENOMIC DNA]</scope>
    <source>
        <strain evidence="6 7">BC008</strain>
    </source>
</reference>
<dbReference type="Proteomes" id="UP000053372">
    <property type="component" value="Unassembled WGS sequence"/>
</dbReference>
<dbReference type="PROSITE" id="PS50046">
    <property type="entry name" value="PHYTOCHROME_2"/>
    <property type="match status" value="1"/>
</dbReference>